<dbReference type="SUPFAM" id="SSF50630">
    <property type="entry name" value="Acid proteases"/>
    <property type="match status" value="1"/>
</dbReference>
<dbReference type="EMBL" id="JBEDUW010000003">
    <property type="protein sequence ID" value="KAK9939140.1"/>
    <property type="molecule type" value="Genomic_DNA"/>
</dbReference>
<evidence type="ECO:0008006" key="3">
    <source>
        <dbReference type="Google" id="ProtNLM"/>
    </source>
</evidence>
<dbReference type="PANTHER" id="PTHR33067:SF15">
    <property type="entry name" value="RNA-DIRECTED DNA POLYMERASE"/>
    <property type="match status" value="1"/>
</dbReference>
<reference evidence="1 2" key="1">
    <citation type="journal article" date="2023" name="G3 (Bethesda)">
        <title>A chromosome-length genome assembly and annotation of blackberry (Rubus argutus, cv. 'Hillquist').</title>
        <authorList>
            <person name="Bruna T."/>
            <person name="Aryal R."/>
            <person name="Dudchenko O."/>
            <person name="Sargent D.J."/>
            <person name="Mead D."/>
            <person name="Buti M."/>
            <person name="Cavallini A."/>
            <person name="Hytonen T."/>
            <person name="Andres J."/>
            <person name="Pham M."/>
            <person name="Weisz D."/>
            <person name="Mascagni F."/>
            <person name="Usai G."/>
            <person name="Natali L."/>
            <person name="Bassil N."/>
            <person name="Fernandez G.E."/>
            <person name="Lomsadze A."/>
            <person name="Armour M."/>
            <person name="Olukolu B."/>
            <person name="Poorten T."/>
            <person name="Britton C."/>
            <person name="Davik J."/>
            <person name="Ashrafi H."/>
            <person name="Aiden E.L."/>
            <person name="Borodovsky M."/>
            <person name="Worthington M."/>
        </authorList>
    </citation>
    <scope>NUCLEOTIDE SEQUENCE [LARGE SCALE GENOMIC DNA]</scope>
    <source>
        <strain evidence="1">PI 553951</strain>
    </source>
</reference>
<protein>
    <recommendedName>
        <fullName evidence="3">Aspartic peptidase DDI1-type domain-containing protein</fullName>
    </recommendedName>
</protein>
<dbReference type="AlphaFoldDB" id="A0AAW1XQR9"/>
<evidence type="ECO:0000313" key="2">
    <source>
        <dbReference type="Proteomes" id="UP001457282"/>
    </source>
</evidence>
<sequence length="267" mass="30445">MQDYMHQMDMHQRAMEPPPFSEQQFQELPCHSFDDIRTELEDTHRRLAAKVHEPYEAFTSLSMEDDVVNRRSENVSTIQQQKLPPKLTDPGKFTIPCTVGTTRFEHCLLDLGASINLMPYSIYEPLNIGKLKETNIIIQLADGSLKNARGVLEDVLVNVEGLIIPADFVLVDIEEAQTSTSLQLLLGRPFMRTARTKIDVYEGTLTMTVLGETVGFNIFDALRYPIDDYDCFSIFVLDEILQDTPNTTVDSEEMPYGRSYEECYICV</sequence>
<dbReference type="Gene3D" id="2.40.70.10">
    <property type="entry name" value="Acid Proteases"/>
    <property type="match status" value="1"/>
</dbReference>
<evidence type="ECO:0000313" key="1">
    <source>
        <dbReference type="EMBL" id="KAK9939140.1"/>
    </source>
</evidence>
<dbReference type="PANTHER" id="PTHR33067">
    <property type="entry name" value="RNA-DIRECTED DNA POLYMERASE-RELATED"/>
    <property type="match status" value="1"/>
</dbReference>
<accession>A0AAW1XQR9</accession>
<dbReference type="Proteomes" id="UP001457282">
    <property type="component" value="Unassembled WGS sequence"/>
</dbReference>
<gene>
    <name evidence="1" type="ORF">M0R45_015847</name>
</gene>
<name>A0AAW1XQR9_RUBAR</name>
<keyword evidence="2" id="KW-1185">Reference proteome</keyword>
<dbReference type="InterPro" id="IPR021109">
    <property type="entry name" value="Peptidase_aspartic_dom_sf"/>
</dbReference>
<proteinExistence type="predicted"/>
<comment type="caution">
    <text evidence="1">The sequence shown here is derived from an EMBL/GenBank/DDBJ whole genome shotgun (WGS) entry which is preliminary data.</text>
</comment>
<dbReference type="CDD" id="cd00303">
    <property type="entry name" value="retropepsin_like"/>
    <property type="match status" value="1"/>
</dbReference>
<organism evidence="1 2">
    <name type="scientific">Rubus argutus</name>
    <name type="common">Southern blackberry</name>
    <dbReference type="NCBI Taxonomy" id="59490"/>
    <lineage>
        <taxon>Eukaryota</taxon>
        <taxon>Viridiplantae</taxon>
        <taxon>Streptophyta</taxon>
        <taxon>Embryophyta</taxon>
        <taxon>Tracheophyta</taxon>
        <taxon>Spermatophyta</taxon>
        <taxon>Magnoliopsida</taxon>
        <taxon>eudicotyledons</taxon>
        <taxon>Gunneridae</taxon>
        <taxon>Pentapetalae</taxon>
        <taxon>rosids</taxon>
        <taxon>fabids</taxon>
        <taxon>Rosales</taxon>
        <taxon>Rosaceae</taxon>
        <taxon>Rosoideae</taxon>
        <taxon>Rosoideae incertae sedis</taxon>
        <taxon>Rubus</taxon>
    </lineage>
</organism>